<gene>
    <name evidence="5" type="ORF">J0I24_07800</name>
</gene>
<dbReference type="GO" id="GO:0016020">
    <property type="term" value="C:membrane"/>
    <property type="evidence" value="ECO:0007669"/>
    <property type="project" value="InterPro"/>
</dbReference>
<comment type="caution">
    <text evidence="5">The sequence shown here is derived from an EMBL/GenBank/DDBJ whole genome shotgun (WGS) entry which is preliminary data.</text>
</comment>
<evidence type="ECO:0000256" key="3">
    <source>
        <dbReference type="PROSITE-ProRule" id="PRU00284"/>
    </source>
</evidence>
<dbReference type="Proteomes" id="UP000664800">
    <property type="component" value="Unassembled WGS sequence"/>
</dbReference>
<evidence type="ECO:0000256" key="1">
    <source>
        <dbReference type="ARBA" id="ARBA00023224"/>
    </source>
</evidence>
<sequence>MTQDATTSPTALQHSDAAQQIDALCAQALPVLGQQIDAGRAQMETAILALSQRFSSLHSRLESAVKASQHAAAGMDGGEGVVAVFRRSEGELGAVLDQLRAALDKRAAMVSEVLGMSRYTEALEKMATEVAALAAKTNLLALNAAIEAARAGENGRGFAVVADEVRKLSAQSRDTGRKMGEQVKIITGAIQTLTRSAGQSQTEEQQFLTQSESSIDQVLARLRDVATGLSDSSDLLQRESSGIREEIGDVLVSLQFQDRVSQILTHSRDSLDALVVELQSYQSRRASNPEAALDASAFMQRIAGGYTTQEQRLNHDGQSTVDAQDGGDITFF</sequence>
<dbReference type="SUPFAM" id="SSF58104">
    <property type="entry name" value="Methyl-accepting chemotaxis protein (MCP) signaling domain"/>
    <property type="match status" value="1"/>
</dbReference>
<dbReference type="RefSeq" id="WP_276729712.1">
    <property type="nucleotide sequence ID" value="NZ_JAFKMR010000016.1"/>
</dbReference>
<dbReference type="PROSITE" id="PS50111">
    <property type="entry name" value="CHEMOTAXIS_TRANSDUC_2"/>
    <property type="match status" value="1"/>
</dbReference>
<dbReference type="GO" id="GO:0006935">
    <property type="term" value="P:chemotaxis"/>
    <property type="evidence" value="ECO:0007669"/>
    <property type="project" value="InterPro"/>
</dbReference>
<evidence type="ECO:0000259" key="4">
    <source>
        <dbReference type="PROSITE" id="PS50111"/>
    </source>
</evidence>
<organism evidence="5 6">
    <name type="scientific">Thiomonas arsenitoxydans (strain DSM 22701 / CIP 110005 / 3As)</name>
    <dbReference type="NCBI Taxonomy" id="426114"/>
    <lineage>
        <taxon>Bacteria</taxon>
        <taxon>Pseudomonadati</taxon>
        <taxon>Pseudomonadota</taxon>
        <taxon>Betaproteobacteria</taxon>
        <taxon>Burkholderiales</taxon>
        <taxon>Thiomonas</taxon>
    </lineage>
</organism>
<dbReference type="GO" id="GO:0007165">
    <property type="term" value="P:signal transduction"/>
    <property type="evidence" value="ECO:0007669"/>
    <property type="project" value="UniProtKB-KW"/>
</dbReference>
<reference evidence="5" key="1">
    <citation type="submission" date="2021-02" db="EMBL/GenBank/DDBJ databases">
        <title>Thiocyanate and organic carbon inputs drive convergent selection for specific autotrophic Afipia and Thiobacillus strains within complex microbiomes.</title>
        <authorList>
            <person name="Huddy R.J."/>
            <person name="Sachdeva R."/>
            <person name="Kadzinga F."/>
            <person name="Kantor R.S."/>
            <person name="Harrison S.T.L."/>
            <person name="Banfield J.F."/>
        </authorList>
    </citation>
    <scope>NUCLEOTIDE SEQUENCE</scope>
    <source>
        <strain evidence="5">SCN18_13_7_16_R3_B_64_19</strain>
    </source>
</reference>
<comment type="similarity">
    <text evidence="2">Belongs to the methyl-accepting chemotaxis (MCP) protein family.</text>
</comment>
<accession>A0A8I1SVI0</accession>
<name>A0A8I1SVI0_THIA3</name>
<evidence type="ECO:0000313" key="6">
    <source>
        <dbReference type="Proteomes" id="UP000664800"/>
    </source>
</evidence>
<dbReference type="AlphaFoldDB" id="A0A8I1SVI0"/>
<evidence type="ECO:0000256" key="2">
    <source>
        <dbReference type="ARBA" id="ARBA00029447"/>
    </source>
</evidence>
<keyword evidence="1 3" id="KW-0807">Transducer</keyword>
<dbReference type="SMART" id="SM00283">
    <property type="entry name" value="MA"/>
    <property type="match status" value="1"/>
</dbReference>
<feature type="domain" description="Methyl-accepting transducer" evidence="4">
    <location>
        <begin position="42"/>
        <end position="272"/>
    </location>
</feature>
<evidence type="ECO:0000313" key="5">
    <source>
        <dbReference type="EMBL" id="MBN8744202.1"/>
    </source>
</evidence>
<dbReference type="InterPro" id="IPR004090">
    <property type="entry name" value="Chemotax_Me-accpt_rcpt"/>
</dbReference>
<dbReference type="Pfam" id="PF00015">
    <property type="entry name" value="MCPsignal"/>
    <property type="match status" value="1"/>
</dbReference>
<dbReference type="Gene3D" id="1.10.287.950">
    <property type="entry name" value="Methyl-accepting chemotaxis protein"/>
    <property type="match status" value="1"/>
</dbReference>
<protein>
    <submittedName>
        <fullName evidence="5">Chemotaxis protein</fullName>
    </submittedName>
</protein>
<proteinExistence type="inferred from homology"/>
<dbReference type="PANTHER" id="PTHR32089">
    <property type="entry name" value="METHYL-ACCEPTING CHEMOTAXIS PROTEIN MCPB"/>
    <property type="match status" value="1"/>
</dbReference>
<dbReference type="PANTHER" id="PTHR32089:SF112">
    <property type="entry name" value="LYSOZYME-LIKE PROTEIN-RELATED"/>
    <property type="match status" value="1"/>
</dbReference>
<dbReference type="InterPro" id="IPR004089">
    <property type="entry name" value="MCPsignal_dom"/>
</dbReference>
<dbReference type="GO" id="GO:0004888">
    <property type="term" value="F:transmembrane signaling receptor activity"/>
    <property type="evidence" value="ECO:0007669"/>
    <property type="project" value="InterPro"/>
</dbReference>
<dbReference type="EMBL" id="JAFKMR010000016">
    <property type="protein sequence ID" value="MBN8744202.1"/>
    <property type="molecule type" value="Genomic_DNA"/>
</dbReference>
<dbReference type="PRINTS" id="PR00260">
    <property type="entry name" value="CHEMTRNSDUCR"/>
</dbReference>